<comment type="caution">
    <text evidence="8">The sequence shown here is derived from an EMBL/GenBank/DDBJ whole genome shotgun (WGS) entry which is preliminary data.</text>
</comment>
<dbReference type="InterPro" id="IPR036864">
    <property type="entry name" value="Zn2-C6_fun-type_DNA-bd_sf"/>
</dbReference>
<feature type="compositionally biased region" description="Polar residues" evidence="6">
    <location>
        <begin position="951"/>
        <end position="985"/>
    </location>
</feature>
<sequence>MPENIVRKRNKPTFVCTNCKRKKIKCDRKTPCSSCVKLNIGYTCVYDTRWTTAGKISGHQKSHSRSSSSNSHDQVEVAQLKAKITELENIIAQYNTKEEKDNMVPKNNAESNSKVNGPNYVRAHPIAPPETTLTPNPIVNPEDTLNFYAGYTPMYIKGNIRRVNFGPLSWIALLKRDHALSLAWKDLSTKGYFSGLNLRQVPMSPENIVILNTQMSTPEGVSPNMDKFFRRKYLEIEGYEETMPYQSLTRIGVDTGQTNGSDHHKNNANASNIQPDFKMSFTSISLARTIFEGKINPELQLIEKIKTILPSKKVFWNLIDLFFKNVYPFYPFIDEDSFKKDLQKIVGKVDYDDKPFSKINVSKKLDLAVVALCFICLRLTYLSLYSNKDSTNRGIVESQDETLTKFLFQNPINSSCIDVANSCIQCFHFRRKSNLTVFQAILYMRFYRNIAPEEGDGIDGGDSQLGTALLIQMAVSLGLNREPDLFDVCNDEKTNHLGRKIWAALMAADFLFCLSAGNPPSVHPQHYDVSEPFLTSKNSNIKDIEMESVITQGYAVVDSDRELLRRLLSYVVDIRNGVEMNKITHKLHLTEQIWQSRYNVMHNAELKSEVDNSEHTREDIKRFLYIKKARRFLLMKIPLTSFYYHIYLHYEDMLDTELSFFYLSKILLIIINDIIPYIQDIINGNLSSVGLFLNPMAQVGLLKSNEVVFSCLARVNFVIYQLETSENHASKLNEDQQYREHYNLLKGMSVNITKTSKLITLLLERMGQRYYCAWRLSKAQHTICHTLTGKEFYEKHAQKLKRVKGFQFTTTQLNRFNVLIGQLQEEVHKTLSFEDGQHASTPNIVNTDLAADIRKSMLEAQNMVSEESPYSQESASGGTTSDTPMKQTTLEDFNMNYIDHMWLQHVAFRNDTNSSLENNLISNSDELRMLSSVTPTVVQNEFDIDDGGTNPIASSTIQGNSNNNDPSQSQVENRPNLQPRQASNSTVPLQSLLDTMQGQECLDFLLDAGLKYSYESFL</sequence>
<dbReference type="InterPro" id="IPR050675">
    <property type="entry name" value="OAF3"/>
</dbReference>
<protein>
    <submittedName>
        <fullName evidence="8">CTA4</fullName>
    </submittedName>
</protein>
<keyword evidence="1" id="KW-0479">Metal-binding</keyword>
<dbReference type="CDD" id="cd12148">
    <property type="entry name" value="fungal_TF_MHR"/>
    <property type="match status" value="1"/>
</dbReference>
<keyword evidence="3" id="KW-0238">DNA-binding</keyword>
<keyword evidence="5" id="KW-0539">Nucleus</keyword>
<evidence type="ECO:0000256" key="5">
    <source>
        <dbReference type="ARBA" id="ARBA00023242"/>
    </source>
</evidence>
<dbReference type="AlphaFoldDB" id="A0AAD5FWN4"/>
<keyword evidence="4" id="KW-0804">Transcription</keyword>
<dbReference type="RefSeq" id="XP_051606782.1">
    <property type="nucleotide sequence ID" value="XM_051754180.1"/>
</dbReference>
<evidence type="ECO:0000313" key="9">
    <source>
        <dbReference type="Proteomes" id="UP001204833"/>
    </source>
</evidence>
<dbReference type="SMART" id="SM00906">
    <property type="entry name" value="Fungal_trans"/>
    <property type="match status" value="1"/>
</dbReference>
<dbReference type="PROSITE" id="PS00463">
    <property type="entry name" value="ZN2_CY6_FUNGAL_1"/>
    <property type="match status" value="1"/>
</dbReference>
<evidence type="ECO:0000259" key="7">
    <source>
        <dbReference type="PROSITE" id="PS50048"/>
    </source>
</evidence>
<feature type="region of interest" description="Disordered" evidence="6">
    <location>
        <begin position="942"/>
        <end position="985"/>
    </location>
</feature>
<dbReference type="PANTHER" id="PTHR31069:SF12">
    <property type="entry name" value="TRANSCRIPTION FACTOR DOMAIN-CONTAINING PROTEIN"/>
    <property type="match status" value="1"/>
</dbReference>
<reference evidence="8 9" key="1">
    <citation type="journal article" date="2022" name="DNA Res.">
        <title>Genome analysis of five recently described species of the CUG-Ser clade uncovers Candida theae as a new hybrid lineage with pathogenic potential in the Candida parapsilosis species complex.</title>
        <authorList>
            <person name="Mixao V."/>
            <person name="Del Olmo V."/>
            <person name="Hegedusova E."/>
            <person name="Saus E."/>
            <person name="Pryszcz L."/>
            <person name="Cillingova A."/>
            <person name="Nosek J."/>
            <person name="Gabaldon T."/>
        </authorList>
    </citation>
    <scope>NUCLEOTIDE SEQUENCE [LARGE SCALE GENOMIC DNA]</scope>
    <source>
        <strain evidence="8 9">CBS 12239</strain>
    </source>
</reference>
<dbReference type="Pfam" id="PF04082">
    <property type="entry name" value="Fungal_trans"/>
    <property type="match status" value="1"/>
</dbReference>
<dbReference type="GO" id="GO:0000981">
    <property type="term" value="F:DNA-binding transcription factor activity, RNA polymerase II-specific"/>
    <property type="evidence" value="ECO:0007669"/>
    <property type="project" value="InterPro"/>
</dbReference>
<evidence type="ECO:0000256" key="1">
    <source>
        <dbReference type="ARBA" id="ARBA00022723"/>
    </source>
</evidence>
<dbReference type="GO" id="GO:0006351">
    <property type="term" value="P:DNA-templated transcription"/>
    <property type="evidence" value="ECO:0007669"/>
    <property type="project" value="InterPro"/>
</dbReference>
<proteinExistence type="predicted"/>
<dbReference type="InterPro" id="IPR001138">
    <property type="entry name" value="Zn2Cys6_DnaBD"/>
</dbReference>
<feature type="domain" description="Zn(2)-C6 fungal-type" evidence="7">
    <location>
        <begin position="15"/>
        <end position="46"/>
    </location>
</feature>
<dbReference type="GO" id="GO:0008270">
    <property type="term" value="F:zinc ion binding"/>
    <property type="evidence" value="ECO:0007669"/>
    <property type="project" value="InterPro"/>
</dbReference>
<dbReference type="PANTHER" id="PTHR31069">
    <property type="entry name" value="OLEATE-ACTIVATED TRANSCRIPTION FACTOR 1-RELATED"/>
    <property type="match status" value="1"/>
</dbReference>
<dbReference type="Gene3D" id="4.10.240.10">
    <property type="entry name" value="Zn(2)-C6 fungal-type DNA-binding domain"/>
    <property type="match status" value="1"/>
</dbReference>
<evidence type="ECO:0000256" key="2">
    <source>
        <dbReference type="ARBA" id="ARBA00023015"/>
    </source>
</evidence>
<accession>A0AAD5FWN4</accession>
<dbReference type="Proteomes" id="UP001204833">
    <property type="component" value="Unassembled WGS sequence"/>
</dbReference>
<dbReference type="Pfam" id="PF00172">
    <property type="entry name" value="Zn_clus"/>
    <property type="match status" value="1"/>
</dbReference>
<dbReference type="GO" id="GO:0045944">
    <property type="term" value="P:positive regulation of transcription by RNA polymerase II"/>
    <property type="evidence" value="ECO:0007669"/>
    <property type="project" value="TreeGrafter"/>
</dbReference>
<dbReference type="EMBL" id="JAIHNG010000163">
    <property type="protein sequence ID" value="KAI5949438.1"/>
    <property type="molecule type" value="Genomic_DNA"/>
</dbReference>
<dbReference type="GeneID" id="76152692"/>
<evidence type="ECO:0000256" key="4">
    <source>
        <dbReference type="ARBA" id="ARBA00023163"/>
    </source>
</evidence>
<keyword evidence="2" id="KW-0805">Transcription regulation</keyword>
<dbReference type="CDD" id="cd00067">
    <property type="entry name" value="GAL4"/>
    <property type="match status" value="1"/>
</dbReference>
<feature type="region of interest" description="Disordered" evidence="6">
    <location>
        <begin position="863"/>
        <end position="886"/>
    </location>
</feature>
<name>A0AAD5FWN4_9ASCO</name>
<organism evidence="8 9">
    <name type="scientific">Candida theae</name>
    <dbReference type="NCBI Taxonomy" id="1198502"/>
    <lineage>
        <taxon>Eukaryota</taxon>
        <taxon>Fungi</taxon>
        <taxon>Dikarya</taxon>
        <taxon>Ascomycota</taxon>
        <taxon>Saccharomycotina</taxon>
        <taxon>Pichiomycetes</taxon>
        <taxon>Debaryomycetaceae</taxon>
        <taxon>Candida/Lodderomyces clade</taxon>
        <taxon>Candida</taxon>
    </lineage>
</organism>
<evidence type="ECO:0000256" key="3">
    <source>
        <dbReference type="ARBA" id="ARBA00023125"/>
    </source>
</evidence>
<dbReference type="GO" id="GO:0000978">
    <property type="term" value="F:RNA polymerase II cis-regulatory region sequence-specific DNA binding"/>
    <property type="evidence" value="ECO:0007669"/>
    <property type="project" value="TreeGrafter"/>
</dbReference>
<dbReference type="PROSITE" id="PS50048">
    <property type="entry name" value="ZN2_CY6_FUNGAL_2"/>
    <property type="match status" value="1"/>
</dbReference>
<dbReference type="SMART" id="SM00066">
    <property type="entry name" value="GAL4"/>
    <property type="match status" value="1"/>
</dbReference>
<dbReference type="GO" id="GO:0005634">
    <property type="term" value="C:nucleus"/>
    <property type="evidence" value="ECO:0007669"/>
    <property type="project" value="TreeGrafter"/>
</dbReference>
<evidence type="ECO:0000313" key="8">
    <source>
        <dbReference type="EMBL" id="KAI5949438.1"/>
    </source>
</evidence>
<dbReference type="InterPro" id="IPR007219">
    <property type="entry name" value="XnlR_reg_dom"/>
</dbReference>
<keyword evidence="9" id="KW-1185">Reference proteome</keyword>
<gene>
    <name evidence="8" type="ORF">KGF57_004648</name>
</gene>
<evidence type="ECO:0000256" key="6">
    <source>
        <dbReference type="SAM" id="MobiDB-lite"/>
    </source>
</evidence>
<dbReference type="SUPFAM" id="SSF57701">
    <property type="entry name" value="Zn2/Cys6 DNA-binding domain"/>
    <property type="match status" value="1"/>
</dbReference>